<proteinExistence type="predicted"/>
<feature type="chain" id="PRO_5007806752" description="Zygote-specific protein" evidence="1">
    <location>
        <begin position="21"/>
        <end position="81"/>
    </location>
</feature>
<dbReference type="STRING" id="321146.A0A139HQT0"/>
<dbReference type="PANTHER" id="PTHR37475">
    <property type="entry name" value="ZYGOTE-SPECIFIC CLASS V COPY B GENE PROTEIN"/>
    <property type="match status" value="1"/>
</dbReference>
<reference evidence="2 3" key="1">
    <citation type="submission" date="2015-07" db="EMBL/GenBank/DDBJ databases">
        <title>Comparative genomics of the Sigatoka disease complex on banana suggests a link between parallel evolutionary changes in Pseudocercospora fijiensis and Pseudocercospora eumusae and increased virulence on the banana host.</title>
        <authorList>
            <person name="Chang T.-C."/>
            <person name="Salvucci A."/>
            <person name="Crous P.W."/>
            <person name="Stergiopoulos I."/>
        </authorList>
    </citation>
    <scope>NUCLEOTIDE SEQUENCE [LARGE SCALE GENOMIC DNA]</scope>
    <source>
        <strain evidence="2 3">CBS 114824</strain>
    </source>
</reference>
<dbReference type="PANTHER" id="PTHR37475:SF1">
    <property type="entry name" value="ZYGOTE-SPECIFIC PROTEIN"/>
    <property type="match status" value="1"/>
</dbReference>
<dbReference type="AlphaFoldDB" id="A0A139HQT0"/>
<organism evidence="2 3">
    <name type="scientific">Pseudocercospora eumusae</name>
    <dbReference type="NCBI Taxonomy" id="321146"/>
    <lineage>
        <taxon>Eukaryota</taxon>
        <taxon>Fungi</taxon>
        <taxon>Dikarya</taxon>
        <taxon>Ascomycota</taxon>
        <taxon>Pezizomycotina</taxon>
        <taxon>Dothideomycetes</taxon>
        <taxon>Dothideomycetidae</taxon>
        <taxon>Mycosphaerellales</taxon>
        <taxon>Mycosphaerellaceae</taxon>
        <taxon>Pseudocercospora</taxon>
    </lineage>
</organism>
<feature type="signal peptide" evidence="1">
    <location>
        <begin position="1"/>
        <end position="20"/>
    </location>
</feature>
<protein>
    <recommendedName>
        <fullName evidence="4">Zygote-specific protein</fullName>
    </recommendedName>
</protein>
<dbReference type="Proteomes" id="UP000070133">
    <property type="component" value="Unassembled WGS sequence"/>
</dbReference>
<keyword evidence="3" id="KW-1185">Reference proteome</keyword>
<gene>
    <name evidence="2" type="ORF">AC578_9754</name>
</gene>
<dbReference type="EMBL" id="LFZN01000018">
    <property type="protein sequence ID" value="KXT04810.1"/>
    <property type="molecule type" value="Genomic_DNA"/>
</dbReference>
<comment type="caution">
    <text evidence="2">The sequence shown here is derived from an EMBL/GenBank/DDBJ whole genome shotgun (WGS) entry which is preliminary data.</text>
</comment>
<keyword evidence="1" id="KW-0732">Signal</keyword>
<evidence type="ECO:0000313" key="2">
    <source>
        <dbReference type="EMBL" id="KXT04810.1"/>
    </source>
</evidence>
<evidence type="ECO:0008006" key="4">
    <source>
        <dbReference type="Google" id="ProtNLM"/>
    </source>
</evidence>
<accession>A0A139HQT0</accession>
<name>A0A139HQT0_9PEZI</name>
<sequence>MKFTKIALPILASFVPLVKAGPAAYGVCQAGCAGLAVACYAAAGFTFGVALPAAPPAILACNATFGSCQAACWAALFTPTP</sequence>
<evidence type="ECO:0000256" key="1">
    <source>
        <dbReference type="SAM" id="SignalP"/>
    </source>
</evidence>
<evidence type="ECO:0000313" key="3">
    <source>
        <dbReference type="Proteomes" id="UP000070133"/>
    </source>
</evidence>